<organism evidence="10 11">
    <name type="scientific">Dacryopinax primogenitus (strain DJM 731)</name>
    <name type="common">Brown rot fungus</name>
    <dbReference type="NCBI Taxonomy" id="1858805"/>
    <lineage>
        <taxon>Eukaryota</taxon>
        <taxon>Fungi</taxon>
        <taxon>Dikarya</taxon>
        <taxon>Basidiomycota</taxon>
        <taxon>Agaricomycotina</taxon>
        <taxon>Dacrymycetes</taxon>
        <taxon>Dacrymycetales</taxon>
        <taxon>Dacrymycetaceae</taxon>
        <taxon>Dacryopinax</taxon>
    </lineage>
</organism>
<evidence type="ECO:0000256" key="3">
    <source>
        <dbReference type="ARBA" id="ARBA00022679"/>
    </source>
</evidence>
<accession>M5FN56</accession>
<dbReference type="STRING" id="1858805.M5FN56"/>
<dbReference type="GO" id="GO:0097363">
    <property type="term" value="F:protein O-acetylglucosaminyltransferase activity"/>
    <property type="evidence" value="ECO:0007669"/>
    <property type="project" value="TreeGrafter"/>
</dbReference>
<keyword evidence="7" id="KW-0325">Glycoprotein</keyword>
<evidence type="ECO:0000313" key="11">
    <source>
        <dbReference type="Proteomes" id="UP000030653"/>
    </source>
</evidence>
<evidence type="ECO:0000256" key="7">
    <source>
        <dbReference type="ARBA" id="ARBA00023180"/>
    </source>
</evidence>
<protein>
    <recommendedName>
        <fullName evidence="9">Glycosyltransferase 61 catalytic domain-containing protein</fullName>
    </recommendedName>
</protein>
<gene>
    <name evidence="10" type="ORF">DACRYDRAFT_102604</name>
</gene>
<feature type="compositionally biased region" description="Low complexity" evidence="8">
    <location>
        <begin position="61"/>
        <end position="72"/>
    </location>
</feature>
<feature type="region of interest" description="Disordered" evidence="8">
    <location>
        <begin position="53"/>
        <end position="79"/>
    </location>
</feature>
<dbReference type="PANTHER" id="PTHR20961">
    <property type="entry name" value="GLYCOSYLTRANSFERASE"/>
    <property type="match status" value="1"/>
</dbReference>
<evidence type="ECO:0000313" key="10">
    <source>
        <dbReference type="EMBL" id="EJT96860.1"/>
    </source>
</evidence>
<proteinExistence type="predicted"/>
<evidence type="ECO:0000256" key="2">
    <source>
        <dbReference type="ARBA" id="ARBA00022676"/>
    </source>
</evidence>
<evidence type="ECO:0000256" key="1">
    <source>
        <dbReference type="ARBA" id="ARBA00004167"/>
    </source>
</evidence>
<feature type="compositionally biased region" description="Pro residues" evidence="8">
    <location>
        <begin position="387"/>
        <end position="396"/>
    </location>
</feature>
<dbReference type="Proteomes" id="UP000030653">
    <property type="component" value="Unassembled WGS sequence"/>
</dbReference>
<name>M5FN56_DACPD</name>
<keyword evidence="3" id="KW-0808">Transferase</keyword>
<feature type="region of interest" description="Disordered" evidence="8">
    <location>
        <begin position="383"/>
        <end position="403"/>
    </location>
</feature>
<sequence length="572" mass="64359">MARSLLYPPTRRELVLLLSFIVVLLLVIQPDVTSHLSEYRAYLPLPIADVAHSHPSPSPRPAKGAHPGAPGAEDGLEGVELDWDGIPDMEELIDEAAQEASELGDDDDLPRQKVEQNDLLTMFGPKREPYAAAVREYFPNKRITPSNVLSHAPGFTIFENLYFLNGTAYIVSLDPESFPARNLITGSGFGIYNSPEEVAMREPTDKDMVIISPSRAYQLFGDSAVRLHGTSWWTNDPPQFIAHYYHFSAELMFGLWRTYSSLDPSITPLGQTRLPAPRRWLFPHVPADKWRDYASMNQYVLFASFPSTQLLFQQDVADMAETGKAFLFDRVVYSDRSAAIRGEGWLPRQRMAALAFVHETVRNWWAPIRSNVVRFAGGDLNPFLHPHSPPPAPGQPAPVHEEQEDKPVITYVSRQTWGRRMLIEQDHERFVAALERLSQEHGYEVNVVNMDKLTRDEQIRLAGRTTIMCGVHGNGLTSLLWMKPTPRTTVMEFFMPQGWAFDYQWTASALGMTHYGWWNDTYVTGSSVPAQTNYVDGFQGNEIPLDGEAVARAIHARLQIPLDAPAPPPAQP</sequence>
<dbReference type="InterPro" id="IPR007657">
    <property type="entry name" value="Glycosyltransferase_61"/>
</dbReference>
<dbReference type="Pfam" id="PF04577">
    <property type="entry name" value="Glyco_transf_61"/>
    <property type="match status" value="1"/>
</dbReference>
<keyword evidence="11" id="KW-1185">Reference proteome</keyword>
<evidence type="ECO:0000256" key="6">
    <source>
        <dbReference type="ARBA" id="ARBA00023136"/>
    </source>
</evidence>
<keyword evidence="6" id="KW-0472">Membrane</keyword>
<dbReference type="AlphaFoldDB" id="M5FN56"/>
<dbReference type="RefSeq" id="XP_040623758.1">
    <property type="nucleotide sequence ID" value="XM_040767648.1"/>
</dbReference>
<dbReference type="InterPro" id="IPR049625">
    <property type="entry name" value="Glyco_transf_61_cat"/>
</dbReference>
<feature type="domain" description="Glycosyltransferase 61 catalytic" evidence="9">
    <location>
        <begin position="398"/>
        <end position="485"/>
    </location>
</feature>
<dbReference type="GO" id="GO:0016020">
    <property type="term" value="C:membrane"/>
    <property type="evidence" value="ECO:0007669"/>
    <property type="project" value="UniProtKB-SubCell"/>
</dbReference>
<dbReference type="GO" id="GO:0035269">
    <property type="term" value="P:protein O-linked glycosylation via mannose"/>
    <property type="evidence" value="ECO:0007669"/>
    <property type="project" value="TreeGrafter"/>
</dbReference>
<dbReference type="HOGENOM" id="CLU_033167_0_0_1"/>
<dbReference type="GeneID" id="63682710"/>
<evidence type="ECO:0000256" key="5">
    <source>
        <dbReference type="ARBA" id="ARBA00022989"/>
    </source>
</evidence>
<dbReference type="PANTHER" id="PTHR20961:SF38">
    <property type="entry name" value="PROTEIN O-LINKED-MANNOSE BETA-1,4-N-ACETYLGLUCOSAMINYLTRANSFERASE 2"/>
    <property type="match status" value="1"/>
</dbReference>
<dbReference type="EMBL" id="JH795879">
    <property type="protein sequence ID" value="EJT96860.1"/>
    <property type="molecule type" value="Genomic_DNA"/>
</dbReference>
<evidence type="ECO:0000259" key="9">
    <source>
        <dbReference type="Pfam" id="PF04577"/>
    </source>
</evidence>
<keyword evidence="5" id="KW-1133">Transmembrane helix</keyword>
<evidence type="ECO:0000256" key="8">
    <source>
        <dbReference type="SAM" id="MobiDB-lite"/>
    </source>
</evidence>
<comment type="subcellular location">
    <subcellularLocation>
        <location evidence="1">Membrane</location>
        <topology evidence="1">Single-pass membrane protein</topology>
    </subcellularLocation>
</comment>
<keyword evidence="4" id="KW-0812">Transmembrane</keyword>
<reference evidence="10 11" key="1">
    <citation type="journal article" date="2012" name="Science">
        <title>The Paleozoic origin of enzymatic lignin decomposition reconstructed from 31 fungal genomes.</title>
        <authorList>
            <person name="Floudas D."/>
            <person name="Binder M."/>
            <person name="Riley R."/>
            <person name="Barry K."/>
            <person name="Blanchette R.A."/>
            <person name="Henrissat B."/>
            <person name="Martinez A.T."/>
            <person name="Otillar R."/>
            <person name="Spatafora J.W."/>
            <person name="Yadav J.S."/>
            <person name="Aerts A."/>
            <person name="Benoit I."/>
            <person name="Boyd A."/>
            <person name="Carlson A."/>
            <person name="Copeland A."/>
            <person name="Coutinho P.M."/>
            <person name="de Vries R.P."/>
            <person name="Ferreira P."/>
            <person name="Findley K."/>
            <person name="Foster B."/>
            <person name="Gaskell J."/>
            <person name="Glotzer D."/>
            <person name="Gorecki P."/>
            <person name="Heitman J."/>
            <person name="Hesse C."/>
            <person name="Hori C."/>
            <person name="Igarashi K."/>
            <person name="Jurgens J.A."/>
            <person name="Kallen N."/>
            <person name="Kersten P."/>
            <person name="Kohler A."/>
            <person name="Kuees U."/>
            <person name="Kumar T.K.A."/>
            <person name="Kuo A."/>
            <person name="LaButti K."/>
            <person name="Larrondo L.F."/>
            <person name="Lindquist E."/>
            <person name="Ling A."/>
            <person name="Lombard V."/>
            <person name="Lucas S."/>
            <person name="Lundell T."/>
            <person name="Martin R."/>
            <person name="McLaughlin D.J."/>
            <person name="Morgenstern I."/>
            <person name="Morin E."/>
            <person name="Murat C."/>
            <person name="Nagy L.G."/>
            <person name="Nolan M."/>
            <person name="Ohm R.A."/>
            <person name="Patyshakuliyeva A."/>
            <person name="Rokas A."/>
            <person name="Ruiz-Duenas F.J."/>
            <person name="Sabat G."/>
            <person name="Salamov A."/>
            <person name="Samejima M."/>
            <person name="Schmutz J."/>
            <person name="Slot J.C."/>
            <person name="St John F."/>
            <person name="Stenlid J."/>
            <person name="Sun H."/>
            <person name="Sun S."/>
            <person name="Syed K."/>
            <person name="Tsang A."/>
            <person name="Wiebenga A."/>
            <person name="Young D."/>
            <person name="Pisabarro A."/>
            <person name="Eastwood D.C."/>
            <person name="Martin F."/>
            <person name="Cullen D."/>
            <person name="Grigoriev I.V."/>
            <person name="Hibbett D.S."/>
        </authorList>
    </citation>
    <scope>NUCLEOTIDE SEQUENCE [LARGE SCALE GENOMIC DNA]</scope>
    <source>
        <strain evidence="10 11">DJM-731 SS1</strain>
    </source>
</reference>
<evidence type="ECO:0000256" key="4">
    <source>
        <dbReference type="ARBA" id="ARBA00022692"/>
    </source>
</evidence>
<dbReference type="GO" id="GO:0005783">
    <property type="term" value="C:endoplasmic reticulum"/>
    <property type="evidence" value="ECO:0007669"/>
    <property type="project" value="TreeGrafter"/>
</dbReference>
<dbReference type="OrthoDB" id="529273at2759"/>
<dbReference type="OMA" id="LFFGFWR"/>
<keyword evidence="2" id="KW-0328">Glycosyltransferase</keyword>